<reference evidence="14 15" key="1">
    <citation type="journal article" date="2016" name="Nat. Commun.">
        <title>Thousands of microbial genomes shed light on interconnected biogeochemical processes in an aquifer system.</title>
        <authorList>
            <person name="Anantharaman K."/>
            <person name="Brown C.T."/>
            <person name="Hug L.A."/>
            <person name="Sharon I."/>
            <person name="Castelle C.J."/>
            <person name="Probst A.J."/>
            <person name="Thomas B.C."/>
            <person name="Singh A."/>
            <person name="Wilkins M.J."/>
            <person name="Karaoz U."/>
            <person name="Brodie E.L."/>
            <person name="Williams K.H."/>
            <person name="Hubbard S.S."/>
            <person name="Banfield J.F."/>
        </authorList>
    </citation>
    <scope>NUCLEOTIDE SEQUENCE [LARGE SCALE GENOMIC DNA]</scope>
</reference>
<dbReference type="InterPro" id="IPR014017">
    <property type="entry name" value="DNA_helicase_UvrD-like_C"/>
</dbReference>
<dbReference type="SUPFAM" id="SSF52540">
    <property type="entry name" value="P-loop containing nucleoside triphosphate hydrolases"/>
    <property type="match status" value="1"/>
</dbReference>
<accession>A0A1G2CHF3</accession>
<dbReference type="CDD" id="cd17932">
    <property type="entry name" value="DEXQc_UvrD"/>
    <property type="match status" value="1"/>
</dbReference>
<evidence type="ECO:0000256" key="9">
    <source>
        <dbReference type="ARBA" id="ARBA00034808"/>
    </source>
</evidence>
<dbReference type="PROSITE" id="PS51217">
    <property type="entry name" value="UVRD_HELICASE_CTER"/>
    <property type="match status" value="1"/>
</dbReference>
<keyword evidence="6" id="KW-0238">DNA-binding</keyword>
<dbReference type="GO" id="GO:0043138">
    <property type="term" value="F:3'-5' DNA helicase activity"/>
    <property type="evidence" value="ECO:0007669"/>
    <property type="project" value="UniProtKB-EC"/>
</dbReference>
<protein>
    <recommendedName>
        <fullName evidence="9">DNA 3'-5' helicase</fullName>
        <ecNumber evidence="9">5.6.2.4</ecNumber>
    </recommendedName>
</protein>
<name>A0A1G2CHF3_9BACT</name>
<keyword evidence="2 11" id="KW-0547">Nucleotide-binding</keyword>
<feature type="domain" description="UvrD-like helicase C-terminal" evidence="13">
    <location>
        <begin position="239"/>
        <end position="470"/>
    </location>
</feature>
<comment type="similarity">
    <text evidence="1">Belongs to the helicase family. UvrD subfamily.</text>
</comment>
<dbReference type="GO" id="GO:0005524">
    <property type="term" value="F:ATP binding"/>
    <property type="evidence" value="ECO:0007669"/>
    <property type="project" value="UniProtKB-UniRule"/>
</dbReference>
<dbReference type="STRING" id="1798649.A3B13_01335"/>
<evidence type="ECO:0000256" key="11">
    <source>
        <dbReference type="PROSITE-ProRule" id="PRU00560"/>
    </source>
</evidence>
<evidence type="ECO:0000256" key="6">
    <source>
        <dbReference type="ARBA" id="ARBA00023125"/>
    </source>
</evidence>
<dbReference type="InterPro" id="IPR013986">
    <property type="entry name" value="DExx_box_DNA_helicase_dom_sf"/>
</dbReference>
<sequence>MHANLQIEKFAAFEWNSRHSHRASPFIGTFHSLGARILRVEAELLGRDCNFVIFDDSDSLQLIKKLLKNEILRDKESDYSGAADISRKISRLKNNIVSRETVLNSSGDGPASTSRGEAGELIIKLFHRYEKELLKNNAFDFDDLIEKVVHIFKTNPKILEKYRECFHHILIDEYQDLNNKQYELVKLLVGDSPRISVVGDDQQMIYSFRGSNFQIFLDFEKDWPDANVILLEENYRSASNIIKSASALIANNFNQKPKTLWTKQEAGAPVKIIEAADEETEAGWIATEVQSSKLKVQSESVAVIYRTNAQSRAIEQELIERGISYRIFGGLRFYERREIKDIVAALRYAQNNKDEVSRDRLEKNIAKGRFSKYRESLDSDASTASPMELIHLFLESTGYLDIVGRNFLNADERGENIAELLHFASEFKELPAFLEQIALLQPMDSPSQVFQKKNLGGQAVNLMTIHLSKGLEFDCVFIAGCNEGILPHSRSLGTALEIEEERRLLYVAMTRAKKELNLSFYDIPSRFLGELPNDLVEFKSLVSKTESFSGLDDEERYITLD</sequence>
<evidence type="ECO:0000256" key="8">
    <source>
        <dbReference type="ARBA" id="ARBA00034617"/>
    </source>
</evidence>
<dbReference type="Gene3D" id="1.10.486.10">
    <property type="entry name" value="PCRA, domain 4"/>
    <property type="match status" value="2"/>
</dbReference>
<gene>
    <name evidence="14" type="ORF">A3B13_01335</name>
</gene>
<evidence type="ECO:0000256" key="5">
    <source>
        <dbReference type="ARBA" id="ARBA00022840"/>
    </source>
</evidence>
<evidence type="ECO:0000256" key="1">
    <source>
        <dbReference type="ARBA" id="ARBA00009922"/>
    </source>
</evidence>
<feature type="domain" description="UvrD-like helicase ATP-binding" evidence="12">
    <location>
        <begin position="1"/>
        <end position="238"/>
    </location>
</feature>
<evidence type="ECO:0000256" key="7">
    <source>
        <dbReference type="ARBA" id="ARBA00023235"/>
    </source>
</evidence>
<evidence type="ECO:0000256" key="3">
    <source>
        <dbReference type="ARBA" id="ARBA00022801"/>
    </source>
</evidence>
<keyword evidence="5 11" id="KW-0067">ATP-binding</keyword>
<dbReference type="GO" id="GO:0000725">
    <property type="term" value="P:recombinational repair"/>
    <property type="evidence" value="ECO:0007669"/>
    <property type="project" value="TreeGrafter"/>
</dbReference>
<dbReference type="GO" id="GO:0016887">
    <property type="term" value="F:ATP hydrolysis activity"/>
    <property type="evidence" value="ECO:0007669"/>
    <property type="project" value="RHEA"/>
</dbReference>
<dbReference type="PANTHER" id="PTHR11070">
    <property type="entry name" value="UVRD / RECB / PCRA DNA HELICASE FAMILY MEMBER"/>
    <property type="match status" value="1"/>
</dbReference>
<comment type="caution">
    <text evidence="14">The sequence shown here is derived from an EMBL/GenBank/DDBJ whole genome shotgun (WGS) entry which is preliminary data.</text>
</comment>
<evidence type="ECO:0000256" key="4">
    <source>
        <dbReference type="ARBA" id="ARBA00022806"/>
    </source>
</evidence>
<comment type="catalytic activity">
    <reaction evidence="8">
        <text>Couples ATP hydrolysis with the unwinding of duplex DNA by translocating in the 3'-5' direction.</text>
        <dbReference type="EC" id="5.6.2.4"/>
    </reaction>
</comment>
<dbReference type="AlphaFoldDB" id="A0A1G2CHF3"/>
<evidence type="ECO:0000313" key="15">
    <source>
        <dbReference type="Proteomes" id="UP000176287"/>
    </source>
</evidence>
<evidence type="ECO:0000259" key="12">
    <source>
        <dbReference type="PROSITE" id="PS51198"/>
    </source>
</evidence>
<keyword evidence="3 11" id="KW-0378">Hydrolase</keyword>
<dbReference type="InterPro" id="IPR014016">
    <property type="entry name" value="UvrD-like_ATP-bd"/>
</dbReference>
<evidence type="ECO:0000256" key="2">
    <source>
        <dbReference type="ARBA" id="ARBA00022741"/>
    </source>
</evidence>
<comment type="catalytic activity">
    <reaction evidence="10">
        <text>ATP + H2O = ADP + phosphate + H(+)</text>
        <dbReference type="Rhea" id="RHEA:13065"/>
        <dbReference type="ChEBI" id="CHEBI:15377"/>
        <dbReference type="ChEBI" id="CHEBI:15378"/>
        <dbReference type="ChEBI" id="CHEBI:30616"/>
        <dbReference type="ChEBI" id="CHEBI:43474"/>
        <dbReference type="ChEBI" id="CHEBI:456216"/>
        <dbReference type="EC" id="5.6.2.4"/>
    </reaction>
</comment>
<evidence type="ECO:0000256" key="10">
    <source>
        <dbReference type="ARBA" id="ARBA00048988"/>
    </source>
</evidence>
<proteinExistence type="inferred from homology"/>
<dbReference type="CDD" id="cd18807">
    <property type="entry name" value="SF1_C_UvrD"/>
    <property type="match status" value="1"/>
</dbReference>
<dbReference type="Proteomes" id="UP000176287">
    <property type="component" value="Unassembled WGS sequence"/>
</dbReference>
<dbReference type="GO" id="GO:0003677">
    <property type="term" value="F:DNA binding"/>
    <property type="evidence" value="ECO:0007669"/>
    <property type="project" value="UniProtKB-KW"/>
</dbReference>
<dbReference type="InterPro" id="IPR000212">
    <property type="entry name" value="DNA_helicase_UvrD/REP"/>
</dbReference>
<organism evidence="14 15">
    <name type="scientific">Candidatus Liptonbacteria bacterium RIFCSPLOWO2_01_FULL_45_15</name>
    <dbReference type="NCBI Taxonomy" id="1798649"/>
    <lineage>
        <taxon>Bacteria</taxon>
        <taxon>Candidatus Liptoniibacteriota</taxon>
    </lineage>
</organism>
<dbReference type="PANTHER" id="PTHR11070:SF2">
    <property type="entry name" value="ATP-DEPENDENT DNA HELICASE SRS2"/>
    <property type="match status" value="1"/>
</dbReference>
<dbReference type="InterPro" id="IPR027417">
    <property type="entry name" value="P-loop_NTPase"/>
</dbReference>
<dbReference type="EMBL" id="MHKZ01000015">
    <property type="protein sequence ID" value="OGZ00657.1"/>
    <property type="molecule type" value="Genomic_DNA"/>
</dbReference>
<dbReference type="Pfam" id="PF13361">
    <property type="entry name" value="UvrD_C"/>
    <property type="match status" value="2"/>
</dbReference>
<dbReference type="EC" id="5.6.2.4" evidence="9"/>
<dbReference type="Gene3D" id="3.40.50.300">
    <property type="entry name" value="P-loop containing nucleotide triphosphate hydrolases"/>
    <property type="match status" value="3"/>
</dbReference>
<dbReference type="PROSITE" id="PS51198">
    <property type="entry name" value="UVRD_HELICASE_ATP_BIND"/>
    <property type="match status" value="1"/>
</dbReference>
<evidence type="ECO:0000259" key="13">
    <source>
        <dbReference type="PROSITE" id="PS51217"/>
    </source>
</evidence>
<dbReference type="Pfam" id="PF00580">
    <property type="entry name" value="UvrD-helicase"/>
    <property type="match status" value="1"/>
</dbReference>
<keyword evidence="4 11" id="KW-0347">Helicase</keyword>
<evidence type="ECO:0000313" key="14">
    <source>
        <dbReference type="EMBL" id="OGZ00657.1"/>
    </source>
</evidence>
<dbReference type="Gene3D" id="1.10.10.160">
    <property type="match status" value="1"/>
</dbReference>
<comment type="caution">
    <text evidence="11">Lacks conserved residue(s) required for the propagation of feature annotation.</text>
</comment>
<keyword evidence="7" id="KW-0413">Isomerase</keyword>